<reference evidence="2" key="1">
    <citation type="submission" date="2016-10" db="EMBL/GenBank/DDBJ databases">
        <authorList>
            <person name="Varghese N."/>
            <person name="Submissions S."/>
        </authorList>
    </citation>
    <scope>NUCLEOTIDE SEQUENCE [LARGE SCALE GENOMIC DNA]</scope>
    <source>
        <strain evidence="2">DSM 25811 / CCM 8410 / LMG 26954 / E90</strain>
    </source>
</reference>
<dbReference type="SUPFAM" id="SSF53474">
    <property type="entry name" value="alpha/beta-Hydrolases"/>
    <property type="match status" value="1"/>
</dbReference>
<organism evidence="1 2">
    <name type="scientific">Niabella drilacis (strain DSM 25811 / CCM 8410 / CCUG 62505 / LMG 26954 / E90)</name>
    <dbReference type="NCBI Taxonomy" id="1285928"/>
    <lineage>
        <taxon>Bacteria</taxon>
        <taxon>Pseudomonadati</taxon>
        <taxon>Bacteroidota</taxon>
        <taxon>Chitinophagia</taxon>
        <taxon>Chitinophagales</taxon>
        <taxon>Chitinophagaceae</taxon>
        <taxon>Niabella</taxon>
    </lineage>
</organism>
<dbReference type="Proteomes" id="UP000198757">
    <property type="component" value="Unassembled WGS sequence"/>
</dbReference>
<dbReference type="PROSITE" id="PS51257">
    <property type="entry name" value="PROKAR_LIPOPROTEIN"/>
    <property type="match status" value="1"/>
</dbReference>
<dbReference type="RefSeq" id="WP_218127720.1">
    <property type="nucleotide sequence ID" value="NZ_FMZO01000004.1"/>
</dbReference>
<evidence type="ECO:0000313" key="2">
    <source>
        <dbReference type="Proteomes" id="UP000198757"/>
    </source>
</evidence>
<name>A0A1G6QD03_NIADE</name>
<dbReference type="AlphaFoldDB" id="A0A1G6QD03"/>
<proteinExistence type="predicted"/>
<evidence type="ECO:0000313" key="1">
    <source>
        <dbReference type="EMBL" id="SDC89555.1"/>
    </source>
</evidence>
<dbReference type="Gene3D" id="3.40.50.1820">
    <property type="entry name" value="alpha/beta hydrolase"/>
    <property type="match status" value="1"/>
</dbReference>
<keyword evidence="2" id="KW-1185">Reference proteome</keyword>
<dbReference type="EMBL" id="FMZO01000004">
    <property type="protein sequence ID" value="SDC89555.1"/>
    <property type="molecule type" value="Genomic_DNA"/>
</dbReference>
<dbReference type="InterPro" id="IPR029058">
    <property type="entry name" value="AB_hydrolase_fold"/>
</dbReference>
<dbReference type="STRING" id="1285928.SAMN04487894_104344"/>
<gene>
    <name evidence="1" type="ORF">SAMN04487894_104344</name>
</gene>
<protein>
    <submittedName>
        <fullName evidence="1">Poly(3-hydroxybutyrate) depolymerase</fullName>
    </submittedName>
</protein>
<accession>A0A1G6QD03</accession>
<sequence length="257" mass="27781">MKKQFLPILCVILALLMLIVAVLSCSKKQKEDDALLPGNIERSTQTTNGITYKVYVQKDRSTYKGILVMGSGNDEHNPTQGSLEGGPENALCQKAAENGYIAAIVQYHKGPGTADWNKSAEMMGQDYDHSIRALADKYGVDKSRSVVGGYSYATTILYTTIAYYSSLDYCKGLLGACGGTGADAISKFKIPVFAINCAGNNEGDNITGFYGKPLYDRIPNNSPVKAKSAGITDGTCNTHCAKAWTEELYAKLSQWLP</sequence>